<keyword evidence="2" id="KW-1185">Reference proteome</keyword>
<name>A0A9D4GV58_DREPO</name>
<evidence type="ECO:0000313" key="1">
    <source>
        <dbReference type="EMBL" id="KAH3823497.1"/>
    </source>
</evidence>
<organism evidence="1 2">
    <name type="scientific">Dreissena polymorpha</name>
    <name type="common">Zebra mussel</name>
    <name type="synonym">Mytilus polymorpha</name>
    <dbReference type="NCBI Taxonomy" id="45954"/>
    <lineage>
        <taxon>Eukaryota</taxon>
        <taxon>Metazoa</taxon>
        <taxon>Spiralia</taxon>
        <taxon>Lophotrochozoa</taxon>
        <taxon>Mollusca</taxon>
        <taxon>Bivalvia</taxon>
        <taxon>Autobranchia</taxon>
        <taxon>Heteroconchia</taxon>
        <taxon>Euheterodonta</taxon>
        <taxon>Imparidentia</taxon>
        <taxon>Neoheterodontei</taxon>
        <taxon>Myida</taxon>
        <taxon>Dreissenoidea</taxon>
        <taxon>Dreissenidae</taxon>
        <taxon>Dreissena</taxon>
    </lineage>
</organism>
<gene>
    <name evidence="1" type="ORF">DPMN_125302</name>
</gene>
<evidence type="ECO:0000313" key="2">
    <source>
        <dbReference type="Proteomes" id="UP000828390"/>
    </source>
</evidence>
<accession>A0A9D4GV58</accession>
<proteinExistence type="predicted"/>
<sequence>MEGSSCHNEPTNSDILAMLERIELKLKDIDKSLKSIESLEKKVDNFHKDLKKVWLHLDKFTKEISGKVNRVEHIVDSVDIEFEGARRRIADFERDEDKLKEDMNYVQSQGMRDNLIFGSIPVEQDEAPARTEQIAR</sequence>
<reference evidence="1" key="1">
    <citation type="journal article" date="2019" name="bioRxiv">
        <title>The Genome of the Zebra Mussel, Dreissena polymorpha: A Resource for Invasive Species Research.</title>
        <authorList>
            <person name="McCartney M.A."/>
            <person name="Auch B."/>
            <person name="Kono T."/>
            <person name="Mallez S."/>
            <person name="Zhang Y."/>
            <person name="Obille A."/>
            <person name="Becker A."/>
            <person name="Abrahante J.E."/>
            <person name="Garbe J."/>
            <person name="Badalamenti J.P."/>
            <person name="Herman A."/>
            <person name="Mangelson H."/>
            <person name="Liachko I."/>
            <person name="Sullivan S."/>
            <person name="Sone E.D."/>
            <person name="Koren S."/>
            <person name="Silverstein K.A.T."/>
            <person name="Beckman K.B."/>
            <person name="Gohl D.M."/>
        </authorList>
    </citation>
    <scope>NUCLEOTIDE SEQUENCE</scope>
    <source>
        <strain evidence="1">Duluth1</strain>
        <tissue evidence="1">Whole animal</tissue>
    </source>
</reference>
<dbReference type="EMBL" id="JAIWYP010000005">
    <property type="protein sequence ID" value="KAH3823497.1"/>
    <property type="molecule type" value="Genomic_DNA"/>
</dbReference>
<protein>
    <submittedName>
        <fullName evidence="1">Uncharacterized protein</fullName>
    </submittedName>
</protein>
<dbReference type="AlphaFoldDB" id="A0A9D4GV58"/>
<reference evidence="1" key="2">
    <citation type="submission" date="2020-11" db="EMBL/GenBank/DDBJ databases">
        <authorList>
            <person name="McCartney M.A."/>
            <person name="Auch B."/>
            <person name="Kono T."/>
            <person name="Mallez S."/>
            <person name="Becker A."/>
            <person name="Gohl D.M."/>
            <person name="Silverstein K.A.T."/>
            <person name="Koren S."/>
            <person name="Bechman K.B."/>
            <person name="Herman A."/>
            <person name="Abrahante J.E."/>
            <person name="Garbe J."/>
        </authorList>
    </citation>
    <scope>NUCLEOTIDE SEQUENCE</scope>
    <source>
        <strain evidence="1">Duluth1</strain>
        <tissue evidence="1">Whole animal</tissue>
    </source>
</reference>
<dbReference type="Proteomes" id="UP000828390">
    <property type="component" value="Unassembled WGS sequence"/>
</dbReference>
<dbReference type="SUPFAM" id="SSF57997">
    <property type="entry name" value="Tropomyosin"/>
    <property type="match status" value="1"/>
</dbReference>
<comment type="caution">
    <text evidence="1">The sequence shown here is derived from an EMBL/GenBank/DDBJ whole genome shotgun (WGS) entry which is preliminary data.</text>
</comment>